<dbReference type="RefSeq" id="YP_010806073.1">
    <property type="nucleotide sequence ID" value="NC_077214.1"/>
</dbReference>
<keyword evidence="2" id="KW-1185">Reference proteome</keyword>
<proteinExistence type="predicted"/>
<evidence type="ECO:0000313" key="2">
    <source>
        <dbReference type="Proteomes" id="UP001157002"/>
    </source>
</evidence>
<evidence type="ECO:0000313" key="1">
    <source>
        <dbReference type="EMBL" id="UVF62479.1"/>
    </source>
</evidence>
<protein>
    <submittedName>
        <fullName evidence="1">Uncharacterized protein</fullName>
    </submittedName>
</protein>
<reference evidence="1 2" key="1">
    <citation type="submission" date="2022-05" db="EMBL/GenBank/DDBJ databases">
        <title>Diverse viruses of marine archaea discovered using metagenomics.</title>
        <authorList>
            <person name="Zhou Y."/>
        </authorList>
    </citation>
    <scope>NUCLEOTIDE SEQUENCE [LARGE SCALE GENOMIC DNA]</scope>
    <source>
        <strain evidence="1">YSH_150918</strain>
    </source>
</reference>
<dbReference type="GeneID" id="80545034"/>
<organism evidence="1 2">
    <name type="scientific">Poseidoniales virus YSH_150918</name>
    <dbReference type="NCBI Taxonomy" id="3071324"/>
    <lineage>
        <taxon>Viruses</taxon>
        <taxon>Duplodnaviria</taxon>
        <taxon>Heunggongvirae</taxon>
        <taxon>Uroviricota</taxon>
        <taxon>Caudoviricetes</taxon>
        <taxon>Magrovirales</taxon>
        <taxon>Aoguangviridae</taxon>
        <taxon>Aobingvirus</taxon>
        <taxon>Aobingvirus yangshanense</taxon>
    </lineage>
</organism>
<name>A0A976UAU7_9CAUD</name>
<dbReference type="Proteomes" id="UP001157002">
    <property type="component" value="Segment"/>
</dbReference>
<accession>A0A976UAU7</accession>
<dbReference type="EMBL" id="ON649702">
    <property type="protein sequence ID" value="UVF62479.1"/>
    <property type="molecule type" value="Genomic_DNA"/>
</dbReference>
<dbReference type="KEGG" id="vg:80545034"/>
<sequence length="215" mass="25210">MSENTEKEIETTDEKEEAKPVKLTKEIIEQKVKDELKIDNSWCSSRPIVQMVLNFHRRLLHTPTLSSDRLTPDCFMFIVGESSDTLDAIIETIQTIEESVKKQVTQKEKWYDSLAEKVKSKEEKYERQFIDLLGVVELLIDDAAKYRITKYTQKDGSLNWDSSKEQFEVNWTKHEGQLKFEDVRGDILNSIEQLLNNGVIEFSKSYYLKGQRRHI</sequence>